<dbReference type="EMBL" id="MZZM01000011">
    <property type="protein sequence ID" value="ORJ63197.1"/>
    <property type="molecule type" value="Genomic_DNA"/>
</dbReference>
<dbReference type="AlphaFoldDB" id="A0A1X0YDJ5"/>
<dbReference type="STRING" id="1784.VC42_08135"/>
<keyword evidence="2" id="KW-0489">Methyltransferase</keyword>
<dbReference type="GO" id="GO:0032259">
    <property type="term" value="P:methylation"/>
    <property type="evidence" value="ECO:0007669"/>
    <property type="project" value="UniProtKB-KW"/>
</dbReference>
<dbReference type="GO" id="GO:0008757">
    <property type="term" value="F:S-adenosylmethionine-dependent methyltransferase activity"/>
    <property type="evidence" value="ECO:0007669"/>
    <property type="project" value="InterPro"/>
</dbReference>
<dbReference type="InterPro" id="IPR013216">
    <property type="entry name" value="Methyltransf_11"/>
</dbReference>
<proteinExistence type="predicted"/>
<comment type="caution">
    <text evidence="2">The sequence shown here is derived from an EMBL/GenBank/DDBJ whole genome shotgun (WGS) entry which is preliminary data.</text>
</comment>
<evidence type="ECO:0000313" key="3">
    <source>
        <dbReference type="Proteomes" id="UP000193040"/>
    </source>
</evidence>
<accession>A0A1X0YDJ5</accession>
<dbReference type="SUPFAM" id="SSF53335">
    <property type="entry name" value="S-adenosyl-L-methionine-dependent methyltransferases"/>
    <property type="match status" value="1"/>
</dbReference>
<gene>
    <name evidence="2" type="ORF">B5M45_05770</name>
</gene>
<feature type="domain" description="Methyltransferase type 11" evidence="1">
    <location>
        <begin position="55"/>
        <end position="154"/>
    </location>
</feature>
<dbReference type="CDD" id="cd02440">
    <property type="entry name" value="AdoMet_MTases"/>
    <property type="match status" value="1"/>
</dbReference>
<dbReference type="Proteomes" id="UP000193040">
    <property type="component" value="Unassembled WGS sequence"/>
</dbReference>
<dbReference type="Gene3D" id="3.40.50.150">
    <property type="entry name" value="Vaccinia Virus protein VP39"/>
    <property type="match status" value="1"/>
</dbReference>
<evidence type="ECO:0000259" key="1">
    <source>
        <dbReference type="Pfam" id="PF08241"/>
    </source>
</evidence>
<evidence type="ECO:0000313" key="2">
    <source>
        <dbReference type="EMBL" id="ORJ63197.1"/>
    </source>
</evidence>
<sequence>MGVRDSVMAGVAKQLGHPSGLRGRLVGAALNRGNRRLIQSAAQALQPEKASAVADVGFGGGVGLKFLLDRVGPAGSVHGIEVSETMLSQAAGRYRPDIENGRLSLHSASMTQLPFADKALDGVMTVNTIYFVAELDRAFRELARVINSRGRLVIGLADPDVMAKLPFTGHGFQLRPVPDVIDMLRSTGLPVEHRRISDDANAPHLLFAQAVA</sequence>
<protein>
    <submittedName>
        <fullName evidence="2">SAM-dependent methyltransferase</fullName>
    </submittedName>
</protein>
<keyword evidence="2" id="KW-0808">Transferase</keyword>
<dbReference type="InterPro" id="IPR029063">
    <property type="entry name" value="SAM-dependent_MTases_sf"/>
</dbReference>
<keyword evidence="3" id="KW-1185">Reference proteome</keyword>
<dbReference type="Pfam" id="PF08241">
    <property type="entry name" value="Methyltransf_11"/>
    <property type="match status" value="1"/>
</dbReference>
<name>A0A1X0YDJ5_MYCSI</name>
<organism evidence="2 3">
    <name type="scientific">Mycobacterium simiae</name>
    <name type="common">Mycobacterium habana</name>
    <dbReference type="NCBI Taxonomy" id="1784"/>
    <lineage>
        <taxon>Bacteria</taxon>
        <taxon>Bacillati</taxon>
        <taxon>Actinomycetota</taxon>
        <taxon>Actinomycetes</taxon>
        <taxon>Mycobacteriales</taxon>
        <taxon>Mycobacteriaceae</taxon>
        <taxon>Mycobacterium</taxon>
        <taxon>Mycobacterium simiae complex</taxon>
    </lineage>
</organism>
<reference evidence="2 3" key="1">
    <citation type="submission" date="2017-03" db="EMBL/GenBank/DDBJ databases">
        <title>Genomic insights into Mycobacterium simiae human colonization.</title>
        <authorList>
            <person name="Steffani J.L."/>
            <person name="Brunck M.E."/>
            <person name="Cruz E."/>
            <person name="Montiel R."/>
            <person name="Barona F."/>
        </authorList>
    </citation>
    <scope>NUCLEOTIDE SEQUENCE [LARGE SCALE GENOMIC DNA]</scope>
    <source>
        <strain evidence="2 3">MsiGto</strain>
    </source>
</reference>